<keyword evidence="2 6" id="KW-0963">Cytoplasm</keyword>
<dbReference type="KEGG" id="hhy:Halhy_2242"/>
<keyword evidence="4 6" id="KW-0238">DNA-binding</keyword>
<dbReference type="Pfam" id="PF01709">
    <property type="entry name" value="Transcrip_reg"/>
    <property type="match status" value="1"/>
</dbReference>
<feature type="domain" description="TACO1/YebC-like second and third" evidence="7">
    <location>
        <begin position="79"/>
        <end position="234"/>
    </location>
</feature>
<dbReference type="InterPro" id="IPR049083">
    <property type="entry name" value="TACO1_YebC_N"/>
</dbReference>
<dbReference type="OrthoDB" id="9781053at2"/>
<dbReference type="RefSeq" id="WP_013764675.1">
    <property type="nucleotide sequence ID" value="NC_015510.1"/>
</dbReference>
<evidence type="ECO:0000313" key="9">
    <source>
        <dbReference type="EMBL" id="AEE50123.1"/>
    </source>
</evidence>
<dbReference type="AlphaFoldDB" id="F4KT53"/>
<evidence type="ECO:0000256" key="6">
    <source>
        <dbReference type="HAMAP-Rule" id="MF_00693"/>
    </source>
</evidence>
<name>F4KT53_HALH1</name>
<keyword evidence="10" id="KW-1185">Reference proteome</keyword>
<dbReference type="HAMAP" id="MF_00693">
    <property type="entry name" value="Transcrip_reg_TACO1"/>
    <property type="match status" value="1"/>
</dbReference>
<comment type="similarity">
    <text evidence="1 6">Belongs to the TACO1 family.</text>
</comment>
<sequence>MGRAFEFRKGRKLKRWASMAKSFTKVNRDVTIAVKEAGPDPETNSKLRIAIQNAKAMNVPKDNVDRAIQKALGKDSADYKELVYEGYGPHKVAFVVETATDNPTRTVANVRSYFSKYGGALASSGTFDFIFSHDSVFKIKAEGIDLDELELELIDHGLEELFPEDDCIVIYAGFKNFGAMQKALEERGVEMVSAEFERNANVTKELTEEQKADVDKLIDKMEEDEDIVNFFHNMV</sequence>
<accession>F4KT53</accession>
<evidence type="ECO:0000256" key="5">
    <source>
        <dbReference type="ARBA" id="ARBA00023163"/>
    </source>
</evidence>
<dbReference type="Pfam" id="PF20772">
    <property type="entry name" value="TACO1_YebC_N"/>
    <property type="match status" value="1"/>
</dbReference>
<dbReference type="InterPro" id="IPR029072">
    <property type="entry name" value="YebC-like"/>
</dbReference>
<evidence type="ECO:0000256" key="1">
    <source>
        <dbReference type="ARBA" id="ARBA00008724"/>
    </source>
</evidence>
<keyword evidence="3 6" id="KW-0805">Transcription regulation</keyword>
<comment type="subcellular location">
    <subcellularLocation>
        <location evidence="6">Cytoplasm</location>
    </subcellularLocation>
</comment>
<dbReference type="PANTHER" id="PTHR12532:SF6">
    <property type="entry name" value="TRANSCRIPTIONAL REGULATORY PROTEIN YEBC-RELATED"/>
    <property type="match status" value="1"/>
</dbReference>
<dbReference type="EMBL" id="CP002691">
    <property type="protein sequence ID" value="AEE50123.1"/>
    <property type="molecule type" value="Genomic_DNA"/>
</dbReference>
<dbReference type="PANTHER" id="PTHR12532">
    <property type="entry name" value="TRANSLATIONAL ACTIVATOR OF CYTOCHROME C OXIDASE 1"/>
    <property type="match status" value="1"/>
</dbReference>
<dbReference type="GO" id="GO:0006355">
    <property type="term" value="P:regulation of DNA-templated transcription"/>
    <property type="evidence" value="ECO:0007669"/>
    <property type="project" value="UniProtKB-UniRule"/>
</dbReference>
<keyword evidence="5 6" id="KW-0804">Transcription</keyword>
<dbReference type="NCBIfam" id="NF009044">
    <property type="entry name" value="PRK12378.1"/>
    <property type="match status" value="1"/>
</dbReference>
<dbReference type="InterPro" id="IPR048300">
    <property type="entry name" value="TACO1_YebC-like_2nd/3rd_dom"/>
</dbReference>
<proteinExistence type="inferred from homology"/>
<evidence type="ECO:0000256" key="2">
    <source>
        <dbReference type="ARBA" id="ARBA00022490"/>
    </source>
</evidence>
<evidence type="ECO:0000259" key="8">
    <source>
        <dbReference type="Pfam" id="PF20772"/>
    </source>
</evidence>
<dbReference type="Proteomes" id="UP000008461">
    <property type="component" value="Chromosome"/>
</dbReference>
<dbReference type="InterPro" id="IPR002876">
    <property type="entry name" value="Transcrip_reg_TACO1-like"/>
</dbReference>
<dbReference type="InterPro" id="IPR026564">
    <property type="entry name" value="Transcrip_reg_TACO1-like_dom3"/>
</dbReference>
<dbReference type="HOGENOM" id="CLU_062974_3_0_10"/>
<reference key="2">
    <citation type="submission" date="2011-04" db="EMBL/GenBank/DDBJ databases">
        <title>Complete sequence of chromosome of Haliscomenobacter hydrossis DSM 1100.</title>
        <authorList>
            <consortium name="US DOE Joint Genome Institute (JGI-PGF)"/>
            <person name="Lucas S."/>
            <person name="Han J."/>
            <person name="Lapidus A."/>
            <person name="Bruce D."/>
            <person name="Goodwin L."/>
            <person name="Pitluck S."/>
            <person name="Peters L."/>
            <person name="Kyrpides N."/>
            <person name="Mavromatis K."/>
            <person name="Ivanova N."/>
            <person name="Ovchinnikova G."/>
            <person name="Pagani I."/>
            <person name="Daligault H."/>
            <person name="Detter J.C."/>
            <person name="Han C."/>
            <person name="Land M."/>
            <person name="Hauser L."/>
            <person name="Markowitz V."/>
            <person name="Cheng J.-F."/>
            <person name="Hugenholtz P."/>
            <person name="Woyke T."/>
            <person name="Wu D."/>
            <person name="Verbarg S."/>
            <person name="Frueling A."/>
            <person name="Brambilla E."/>
            <person name="Klenk H.-P."/>
            <person name="Eisen J.A."/>
        </authorList>
    </citation>
    <scope>NUCLEOTIDE SEQUENCE</scope>
    <source>
        <strain>DSM 1100</strain>
    </source>
</reference>
<feature type="domain" description="TACO1/YebC-like N-terminal" evidence="8">
    <location>
        <begin position="4"/>
        <end position="74"/>
    </location>
</feature>
<gene>
    <name evidence="9" type="ordered locus">Halhy_2242</name>
</gene>
<dbReference type="eggNOG" id="COG0217">
    <property type="taxonomic scope" value="Bacteria"/>
</dbReference>
<dbReference type="FunFam" id="1.10.10.200:FF:000004">
    <property type="entry name" value="Probable transcriptional regulatory protein BSBG_02618"/>
    <property type="match status" value="1"/>
</dbReference>
<dbReference type="Gene3D" id="3.30.70.980">
    <property type="match status" value="2"/>
</dbReference>
<dbReference type="InterPro" id="IPR017856">
    <property type="entry name" value="Integrase-like_N"/>
</dbReference>
<evidence type="ECO:0000259" key="7">
    <source>
        <dbReference type="Pfam" id="PF01709"/>
    </source>
</evidence>
<dbReference type="NCBIfam" id="TIGR01033">
    <property type="entry name" value="YebC/PmpR family DNA-binding transcriptional regulator"/>
    <property type="match status" value="1"/>
</dbReference>
<evidence type="ECO:0000256" key="3">
    <source>
        <dbReference type="ARBA" id="ARBA00023015"/>
    </source>
</evidence>
<reference evidence="9 10" key="1">
    <citation type="journal article" date="2011" name="Stand. Genomic Sci.">
        <title>Complete genome sequence of Haliscomenobacter hydrossis type strain (O).</title>
        <authorList>
            <consortium name="US DOE Joint Genome Institute (JGI-PGF)"/>
            <person name="Daligault H."/>
            <person name="Lapidus A."/>
            <person name="Zeytun A."/>
            <person name="Nolan M."/>
            <person name="Lucas S."/>
            <person name="Del Rio T.G."/>
            <person name="Tice H."/>
            <person name="Cheng J.F."/>
            <person name="Tapia R."/>
            <person name="Han C."/>
            <person name="Goodwin L."/>
            <person name="Pitluck S."/>
            <person name="Liolios K."/>
            <person name="Pagani I."/>
            <person name="Ivanova N."/>
            <person name="Huntemann M."/>
            <person name="Mavromatis K."/>
            <person name="Mikhailova N."/>
            <person name="Pati A."/>
            <person name="Chen A."/>
            <person name="Palaniappan K."/>
            <person name="Land M."/>
            <person name="Hauser L."/>
            <person name="Brambilla E.M."/>
            <person name="Rohde M."/>
            <person name="Verbarg S."/>
            <person name="Goker M."/>
            <person name="Bristow J."/>
            <person name="Eisen J.A."/>
            <person name="Markowitz V."/>
            <person name="Hugenholtz P."/>
            <person name="Kyrpides N.C."/>
            <person name="Klenk H.P."/>
            <person name="Woyke T."/>
        </authorList>
    </citation>
    <scope>NUCLEOTIDE SEQUENCE [LARGE SCALE GENOMIC DNA]</scope>
    <source>
        <strain evidence="10">ATCC 27775 / DSM 1100 / LMG 10767 / O</strain>
    </source>
</reference>
<protein>
    <recommendedName>
        <fullName evidence="6">Probable transcriptional regulatory protein Halhy_2242</fullName>
    </recommendedName>
</protein>
<dbReference type="GO" id="GO:0003677">
    <property type="term" value="F:DNA binding"/>
    <property type="evidence" value="ECO:0007669"/>
    <property type="project" value="UniProtKB-UniRule"/>
</dbReference>
<evidence type="ECO:0000313" key="10">
    <source>
        <dbReference type="Proteomes" id="UP000008461"/>
    </source>
</evidence>
<dbReference type="Gene3D" id="1.10.10.200">
    <property type="match status" value="1"/>
</dbReference>
<dbReference type="GO" id="GO:0005829">
    <property type="term" value="C:cytosol"/>
    <property type="evidence" value="ECO:0007669"/>
    <property type="project" value="TreeGrafter"/>
</dbReference>
<dbReference type="STRING" id="760192.Halhy_2242"/>
<organism evidence="9 10">
    <name type="scientific">Haliscomenobacter hydrossis (strain ATCC 27775 / DSM 1100 / LMG 10767 / O)</name>
    <dbReference type="NCBI Taxonomy" id="760192"/>
    <lineage>
        <taxon>Bacteria</taxon>
        <taxon>Pseudomonadati</taxon>
        <taxon>Bacteroidota</taxon>
        <taxon>Saprospiria</taxon>
        <taxon>Saprospirales</taxon>
        <taxon>Haliscomenobacteraceae</taxon>
        <taxon>Haliscomenobacter</taxon>
    </lineage>
</organism>
<dbReference type="SUPFAM" id="SSF75625">
    <property type="entry name" value="YebC-like"/>
    <property type="match status" value="1"/>
</dbReference>
<evidence type="ECO:0000256" key="4">
    <source>
        <dbReference type="ARBA" id="ARBA00023125"/>
    </source>
</evidence>